<protein>
    <recommendedName>
        <fullName evidence="3">Reverse transcriptase domain-containing protein</fullName>
    </recommendedName>
</protein>
<evidence type="ECO:0000313" key="2">
    <source>
        <dbReference type="Proteomes" id="UP001497623"/>
    </source>
</evidence>
<dbReference type="PANTHER" id="PTHR47510">
    <property type="entry name" value="REVERSE TRANSCRIPTASE DOMAIN-CONTAINING PROTEIN"/>
    <property type="match status" value="1"/>
</dbReference>
<dbReference type="AlphaFoldDB" id="A0AAV2SF55"/>
<name>A0AAV2SF55_MEGNR</name>
<dbReference type="EMBL" id="CAXKWB010062790">
    <property type="protein sequence ID" value="CAL4185737.1"/>
    <property type="molecule type" value="Genomic_DNA"/>
</dbReference>
<dbReference type="PANTHER" id="PTHR47510:SF3">
    <property type="entry name" value="ENDO_EXONUCLEASE_PHOSPHATASE DOMAIN-CONTAINING PROTEIN"/>
    <property type="match status" value="1"/>
</dbReference>
<keyword evidence="2" id="KW-1185">Reference proteome</keyword>
<comment type="caution">
    <text evidence="1">The sequence shown here is derived from an EMBL/GenBank/DDBJ whole genome shotgun (WGS) entry which is preliminary data.</text>
</comment>
<evidence type="ECO:0000313" key="1">
    <source>
        <dbReference type="EMBL" id="CAL4185737.1"/>
    </source>
</evidence>
<sequence length="240" mass="27994">DKETYTNYRNRLTTVLREAKAEYYANEFSKNKGNIKGTWEVINKNIKNKTKFNNVVIKENDHILDQKDLPYKFINYFSEIPQKLTSKIKSVNTNVSQYLSNRCYKSFFMCPIIDKDVELAINNLKNCNGVHTISTQVLKESMSLLAVPLSHIFNLCVEQGYFPTELKTGCITPIYKKGDKNNIENYRPVCSLSQFSKFFEKVVFNRMTDYITKNSILSISQYGFRSNMNTMVLEVHFLIF</sequence>
<gene>
    <name evidence="1" type="ORF">MNOR_LOCUS35978</name>
</gene>
<evidence type="ECO:0008006" key="3">
    <source>
        <dbReference type="Google" id="ProtNLM"/>
    </source>
</evidence>
<accession>A0AAV2SF55</accession>
<dbReference type="Proteomes" id="UP001497623">
    <property type="component" value="Unassembled WGS sequence"/>
</dbReference>
<feature type="non-terminal residue" evidence="1">
    <location>
        <position position="1"/>
    </location>
</feature>
<proteinExistence type="predicted"/>
<organism evidence="1 2">
    <name type="scientific">Meganyctiphanes norvegica</name>
    <name type="common">Northern krill</name>
    <name type="synonym">Thysanopoda norvegica</name>
    <dbReference type="NCBI Taxonomy" id="48144"/>
    <lineage>
        <taxon>Eukaryota</taxon>
        <taxon>Metazoa</taxon>
        <taxon>Ecdysozoa</taxon>
        <taxon>Arthropoda</taxon>
        <taxon>Crustacea</taxon>
        <taxon>Multicrustacea</taxon>
        <taxon>Malacostraca</taxon>
        <taxon>Eumalacostraca</taxon>
        <taxon>Eucarida</taxon>
        <taxon>Euphausiacea</taxon>
        <taxon>Euphausiidae</taxon>
        <taxon>Meganyctiphanes</taxon>
    </lineage>
</organism>
<reference evidence="1 2" key="1">
    <citation type="submission" date="2024-05" db="EMBL/GenBank/DDBJ databases">
        <authorList>
            <person name="Wallberg A."/>
        </authorList>
    </citation>
    <scope>NUCLEOTIDE SEQUENCE [LARGE SCALE GENOMIC DNA]</scope>
</reference>